<dbReference type="AlphaFoldDB" id="A0A081RXL1"/>
<dbReference type="PANTHER" id="PTHR43751:SF3">
    <property type="entry name" value="SULFATASE N-TERMINAL DOMAIN-CONTAINING PROTEIN"/>
    <property type="match status" value="1"/>
</dbReference>
<dbReference type="Pfam" id="PF11893">
    <property type="entry name" value="DUF3413"/>
    <property type="match status" value="1"/>
</dbReference>
<evidence type="ECO:0000313" key="12">
    <source>
        <dbReference type="EMBL" id="KER03414.1"/>
    </source>
</evidence>
<dbReference type="InterPro" id="IPR052701">
    <property type="entry name" value="GAG_Ulvan_Degrading_Sulfatases"/>
</dbReference>
<evidence type="ECO:0000256" key="7">
    <source>
        <dbReference type="ARBA" id="ARBA00022989"/>
    </source>
</evidence>
<dbReference type="Proteomes" id="UP000028002">
    <property type="component" value="Unassembled WGS sequence"/>
</dbReference>
<feature type="transmembrane region" description="Helical" evidence="9">
    <location>
        <begin position="78"/>
        <end position="100"/>
    </location>
</feature>
<keyword evidence="5" id="KW-0997">Cell inner membrane</keyword>
<evidence type="ECO:0000256" key="1">
    <source>
        <dbReference type="ARBA" id="ARBA00004429"/>
    </source>
</evidence>
<keyword evidence="4" id="KW-1003">Cell membrane</keyword>
<evidence type="ECO:0000259" key="10">
    <source>
        <dbReference type="Pfam" id="PF00884"/>
    </source>
</evidence>
<keyword evidence="6 9" id="KW-0812">Transmembrane</keyword>
<dbReference type="GO" id="GO:0005886">
    <property type="term" value="C:plasma membrane"/>
    <property type="evidence" value="ECO:0007669"/>
    <property type="project" value="UniProtKB-SubCell"/>
</dbReference>
<gene>
    <name evidence="12" type="ORF">MEG1DRAFT_01890</name>
</gene>
<dbReference type="PANTHER" id="PTHR43751">
    <property type="entry name" value="SULFATASE"/>
    <property type="match status" value="1"/>
</dbReference>
<name>A0A081RXL1_PHOTE</name>
<comment type="similarity">
    <text evidence="2">To H.influenzae HI_0842.</text>
</comment>
<evidence type="ECO:0000313" key="13">
    <source>
        <dbReference type="Proteomes" id="UP000028002"/>
    </source>
</evidence>
<feature type="transmembrane region" description="Helical" evidence="9">
    <location>
        <begin position="107"/>
        <end position="127"/>
    </location>
</feature>
<dbReference type="InterPro" id="IPR000917">
    <property type="entry name" value="Sulfatase_N"/>
</dbReference>
<comment type="caution">
    <text evidence="12">The sequence shown here is derived from an EMBL/GenBank/DDBJ whole genome shotgun (WGS) entry which is preliminary data.</text>
</comment>
<feature type="domain" description="Inner membrane protein YejM N-terminal" evidence="11">
    <location>
        <begin position="25"/>
        <end position="270"/>
    </location>
</feature>
<organism evidence="12 13">
    <name type="scientific">Photorhabdus temperata subsp. temperata Meg1</name>
    <dbReference type="NCBI Taxonomy" id="1393735"/>
    <lineage>
        <taxon>Bacteria</taxon>
        <taxon>Pseudomonadati</taxon>
        <taxon>Pseudomonadota</taxon>
        <taxon>Gammaproteobacteria</taxon>
        <taxon>Enterobacterales</taxon>
        <taxon>Morganellaceae</taxon>
        <taxon>Photorhabdus</taxon>
    </lineage>
</organism>
<evidence type="ECO:0000256" key="4">
    <source>
        <dbReference type="ARBA" id="ARBA00022475"/>
    </source>
</evidence>
<feature type="transmembrane region" description="Helical" evidence="9">
    <location>
        <begin position="191"/>
        <end position="209"/>
    </location>
</feature>
<evidence type="ECO:0000256" key="9">
    <source>
        <dbReference type="SAM" id="Phobius"/>
    </source>
</evidence>
<feature type="domain" description="Sulfatase N-terminal" evidence="10">
    <location>
        <begin position="431"/>
        <end position="513"/>
    </location>
</feature>
<dbReference type="InterPro" id="IPR047997">
    <property type="entry name" value="YejM_enterobact"/>
</dbReference>
<accession>A0A081RXL1</accession>
<feature type="transmembrane region" description="Helical" evidence="9">
    <location>
        <begin position="154"/>
        <end position="171"/>
    </location>
</feature>
<sequence length="598" mass="68015">MANKIALMGWALRPQRKQNMVTSRQRYREKVSQMISWGHWFALFNILLSLGLGSRYLFVSDWPGSLLGRVYALTSWLGHFSFIVFAAYLLILFPLTFIVMSQRLLRFLSAIFATAGLTLLIFDITIYHRFHLHLTPLVWDLVINPDQGELARDWQLMFICIPVIFLVQMLFGTWSWQKLRSLSRQRIGKPLAAVLISAFLASHMMYIWADANFYRPITMQRSNLPLSYPMTARKFLEKHGLLDQQEYQRRLMQQGDPAALTVEYPLNDLTYQDKGSGYNLLILVVDGLDNKDITENMPVLSHFRETSVQFNQHFSNGIQNDTALFGLFYGISSGYLDGILAGRKSSALINALTHQGYQFGLFSSTGFNTPLYRQALLSDYSLPTAVNQSNQLTVTQWQQWLNLPTNNAPWFSLLKMSGLDETDAEGNRAALDVQISAVLETLKNKNALNNTVIVITAAHSEIAAAHPPKWINNDRFNRDQMHVPLLIHWPGTPSQTIDKLTSHQDVMTTLMQRLLHVSNSPDDYSQGEDLFTAQRNSPWIITGDNGSLIITTSENTLFLDKNGDYSLYDLEGNEVKDAKPNLAQLLQILTEVKHFIAN</sequence>
<dbReference type="SUPFAM" id="SSF53649">
    <property type="entry name" value="Alkaline phosphatase-like"/>
    <property type="match status" value="1"/>
</dbReference>
<proteinExistence type="predicted"/>
<dbReference type="InterPro" id="IPR012159">
    <property type="entry name" value="YejM-like"/>
</dbReference>
<dbReference type="GO" id="GO:0016787">
    <property type="term" value="F:hydrolase activity"/>
    <property type="evidence" value="ECO:0007669"/>
    <property type="project" value="UniProtKB-KW"/>
</dbReference>
<dbReference type="NCBIfam" id="NF038282">
    <property type="entry name" value="LapC_YejM_PbgA"/>
    <property type="match status" value="1"/>
</dbReference>
<dbReference type="Gene3D" id="3.40.720.10">
    <property type="entry name" value="Alkaline Phosphatase, subunit A"/>
    <property type="match status" value="2"/>
</dbReference>
<evidence type="ECO:0000256" key="5">
    <source>
        <dbReference type="ARBA" id="ARBA00022519"/>
    </source>
</evidence>
<comment type="subcellular location">
    <subcellularLocation>
        <location evidence="1">Cell inner membrane</location>
        <topology evidence="1">Multi-pass membrane protein</topology>
    </subcellularLocation>
</comment>
<evidence type="ECO:0000256" key="3">
    <source>
        <dbReference type="ARBA" id="ARBA00020918"/>
    </source>
</evidence>
<protein>
    <recommendedName>
        <fullName evidence="3">Inner membrane protein YejM</fullName>
    </recommendedName>
</protein>
<dbReference type="PIRSF" id="PIRSF004950">
    <property type="entry name" value="Mmb_sulf_HI0842"/>
    <property type="match status" value="1"/>
</dbReference>
<dbReference type="InterPro" id="IPR024588">
    <property type="entry name" value="YejM_N"/>
</dbReference>
<dbReference type="Pfam" id="PF00884">
    <property type="entry name" value="Sulfatase"/>
    <property type="match status" value="1"/>
</dbReference>
<keyword evidence="7 9" id="KW-1133">Transmembrane helix</keyword>
<evidence type="ECO:0000256" key="8">
    <source>
        <dbReference type="ARBA" id="ARBA00023136"/>
    </source>
</evidence>
<evidence type="ECO:0000256" key="2">
    <source>
        <dbReference type="ARBA" id="ARBA00009434"/>
    </source>
</evidence>
<evidence type="ECO:0000259" key="11">
    <source>
        <dbReference type="Pfam" id="PF11893"/>
    </source>
</evidence>
<dbReference type="PATRIC" id="fig|1393735.3.peg.1941"/>
<keyword evidence="12" id="KW-0378">Hydrolase</keyword>
<feature type="transmembrane region" description="Helical" evidence="9">
    <location>
        <begin position="34"/>
        <end position="58"/>
    </location>
</feature>
<dbReference type="InterPro" id="IPR017850">
    <property type="entry name" value="Alkaline_phosphatase_core_sf"/>
</dbReference>
<evidence type="ECO:0000256" key="6">
    <source>
        <dbReference type="ARBA" id="ARBA00022692"/>
    </source>
</evidence>
<reference evidence="12 13" key="1">
    <citation type="submission" date="2014-03" db="EMBL/GenBank/DDBJ databases">
        <title>Draft Genome of Photorhabdus temperata Meg1.</title>
        <authorList>
            <person name="Hurst S.G.IV."/>
            <person name="Morris K."/>
            <person name="Thomas K."/>
            <person name="Tisa L.S."/>
        </authorList>
    </citation>
    <scope>NUCLEOTIDE SEQUENCE [LARGE SCALE GENOMIC DNA]</scope>
    <source>
        <strain evidence="12 13">Meg1</strain>
    </source>
</reference>
<dbReference type="EMBL" id="JGVH01000030">
    <property type="protein sequence ID" value="KER03414.1"/>
    <property type="molecule type" value="Genomic_DNA"/>
</dbReference>
<keyword evidence="8 9" id="KW-0472">Membrane</keyword>